<evidence type="ECO:0000313" key="1">
    <source>
        <dbReference type="EMBL" id="KAI8532374.1"/>
    </source>
</evidence>
<accession>A0ACC0LVK0</accession>
<name>A0ACC0LVK0_RHOML</name>
<dbReference type="Proteomes" id="UP001062846">
    <property type="component" value="Chromosome 11"/>
</dbReference>
<evidence type="ECO:0000313" key="2">
    <source>
        <dbReference type="Proteomes" id="UP001062846"/>
    </source>
</evidence>
<proteinExistence type="predicted"/>
<organism evidence="1 2">
    <name type="scientific">Rhododendron molle</name>
    <name type="common">Chinese azalea</name>
    <name type="synonym">Azalea mollis</name>
    <dbReference type="NCBI Taxonomy" id="49168"/>
    <lineage>
        <taxon>Eukaryota</taxon>
        <taxon>Viridiplantae</taxon>
        <taxon>Streptophyta</taxon>
        <taxon>Embryophyta</taxon>
        <taxon>Tracheophyta</taxon>
        <taxon>Spermatophyta</taxon>
        <taxon>Magnoliopsida</taxon>
        <taxon>eudicotyledons</taxon>
        <taxon>Gunneridae</taxon>
        <taxon>Pentapetalae</taxon>
        <taxon>asterids</taxon>
        <taxon>Ericales</taxon>
        <taxon>Ericaceae</taxon>
        <taxon>Ericoideae</taxon>
        <taxon>Rhodoreae</taxon>
        <taxon>Rhododendron</taxon>
    </lineage>
</organism>
<dbReference type="EMBL" id="CM046398">
    <property type="protein sequence ID" value="KAI8532374.1"/>
    <property type="molecule type" value="Genomic_DNA"/>
</dbReference>
<keyword evidence="2" id="KW-1185">Reference proteome</keyword>
<reference evidence="1" key="1">
    <citation type="submission" date="2022-02" db="EMBL/GenBank/DDBJ databases">
        <title>Plant Genome Project.</title>
        <authorList>
            <person name="Zhang R.-G."/>
        </authorList>
    </citation>
    <scope>NUCLEOTIDE SEQUENCE</scope>
    <source>
        <strain evidence="1">AT1</strain>
    </source>
</reference>
<gene>
    <name evidence="1" type="ORF">RHMOL_Rhmol11G0210100</name>
</gene>
<sequence length="113" mass="12722">MSTAKSSGKKRVSESEASKMGKLKRVAIEDDFDLDLSRWLSSWNQASRLRVSSFRPHVLEGFEYLKESCSSVLTKLLQYIARISKHSAIDSSHGNKAFLDGSDLNGRHVKHLQ</sequence>
<protein>
    <submittedName>
        <fullName evidence="1">Uncharacterized protein</fullName>
    </submittedName>
</protein>
<comment type="caution">
    <text evidence="1">The sequence shown here is derived from an EMBL/GenBank/DDBJ whole genome shotgun (WGS) entry which is preliminary data.</text>
</comment>